<name>A0A0C3G0P7_PILCF</name>
<dbReference type="Proteomes" id="UP000054166">
    <property type="component" value="Unassembled WGS sequence"/>
</dbReference>
<dbReference type="InParanoid" id="A0A0C3G0P7"/>
<evidence type="ECO:0000313" key="1">
    <source>
        <dbReference type="EMBL" id="KIM84251.1"/>
    </source>
</evidence>
<evidence type="ECO:0000313" key="2">
    <source>
        <dbReference type="Proteomes" id="UP000054166"/>
    </source>
</evidence>
<protein>
    <submittedName>
        <fullName evidence="1">Uncharacterized protein</fullName>
    </submittedName>
</protein>
<gene>
    <name evidence="1" type="ORF">PILCRDRAFT_818588</name>
</gene>
<dbReference type="AlphaFoldDB" id="A0A0C3G0P7"/>
<organism evidence="1 2">
    <name type="scientific">Piloderma croceum (strain F 1598)</name>
    <dbReference type="NCBI Taxonomy" id="765440"/>
    <lineage>
        <taxon>Eukaryota</taxon>
        <taxon>Fungi</taxon>
        <taxon>Dikarya</taxon>
        <taxon>Basidiomycota</taxon>
        <taxon>Agaricomycotina</taxon>
        <taxon>Agaricomycetes</taxon>
        <taxon>Agaricomycetidae</taxon>
        <taxon>Atheliales</taxon>
        <taxon>Atheliaceae</taxon>
        <taxon>Piloderma</taxon>
    </lineage>
</organism>
<dbReference type="EMBL" id="KN832988">
    <property type="protein sequence ID" value="KIM84251.1"/>
    <property type="molecule type" value="Genomic_DNA"/>
</dbReference>
<accession>A0A0C3G0P7</accession>
<keyword evidence="2" id="KW-1185">Reference proteome</keyword>
<sequence>MTKKTSTTRSRVSEGIFVYAGVGITPKRQMRWFAARHLCRRNKRGTHTLLTLPPDHNFPRKLEARSRCYAEEPRADSVCSPLGQLQFRHWVTLFASATTSSSTCFHHD</sequence>
<reference evidence="1 2" key="1">
    <citation type="submission" date="2014-04" db="EMBL/GenBank/DDBJ databases">
        <authorList>
            <consortium name="DOE Joint Genome Institute"/>
            <person name="Kuo A."/>
            <person name="Tarkka M."/>
            <person name="Buscot F."/>
            <person name="Kohler A."/>
            <person name="Nagy L.G."/>
            <person name="Floudas D."/>
            <person name="Copeland A."/>
            <person name="Barry K.W."/>
            <person name="Cichocki N."/>
            <person name="Veneault-Fourrey C."/>
            <person name="LaButti K."/>
            <person name="Lindquist E.A."/>
            <person name="Lipzen A."/>
            <person name="Lundell T."/>
            <person name="Morin E."/>
            <person name="Murat C."/>
            <person name="Sun H."/>
            <person name="Tunlid A."/>
            <person name="Henrissat B."/>
            <person name="Grigoriev I.V."/>
            <person name="Hibbett D.S."/>
            <person name="Martin F."/>
            <person name="Nordberg H.P."/>
            <person name="Cantor M.N."/>
            <person name="Hua S.X."/>
        </authorList>
    </citation>
    <scope>NUCLEOTIDE SEQUENCE [LARGE SCALE GENOMIC DNA]</scope>
    <source>
        <strain evidence="1 2">F 1598</strain>
    </source>
</reference>
<dbReference type="HOGENOM" id="CLU_2197925_0_0_1"/>
<proteinExistence type="predicted"/>
<reference evidence="2" key="2">
    <citation type="submission" date="2015-01" db="EMBL/GenBank/DDBJ databases">
        <title>Evolutionary Origins and Diversification of the Mycorrhizal Mutualists.</title>
        <authorList>
            <consortium name="DOE Joint Genome Institute"/>
            <consortium name="Mycorrhizal Genomics Consortium"/>
            <person name="Kohler A."/>
            <person name="Kuo A."/>
            <person name="Nagy L.G."/>
            <person name="Floudas D."/>
            <person name="Copeland A."/>
            <person name="Barry K.W."/>
            <person name="Cichocki N."/>
            <person name="Veneault-Fourrey C."/>
            <person name="LaButti K."/>
            <person name="Lindquist E.A."/>
            <person name="Lipzen A."/>
            <person name="Lundell T."/>
            <person name="Morin E."/>
            <person name="Murat C."/>
            <person name="Riley R."/>
            <person name="Ohm R."/>
            <person name="Sun H."/>
            <person name="Tunlid A."/>
            <person name="Henrissat B."/>
            <person name="Grigoriev I.V."/>
            <person name="Hibbett D.S."/>
            <person name="Martin F."/>
        </authorList>
    </citation>
    <scope>NUCLEOTIDE SEQUENCE [LARGE SCALE GENOMIC DNA]</scope>
    <source>
        <strain evidence="2">F 1598</strain>
    </source>
</reference>